<feature type="transmembrane region" description="Helical" evidence="6">
    <location>
        <begin position="216"/>
        <end position="238"/>
    </location>
</feature>
<feature type="transmembrane region" description="Helical" evidence="6">
    <location>
        <begin position="86"/>
        <end position="109"/>
    </location>
</feature>
<dbReference type="PANTHER" id="PTHR23531">
    <property type="entry name" value="QUINOLENE RESISTANCE PROTEIN NORA"/>
    <property type="match status" value="1"/>
</dbReference>
<feature type="transmembrane region" description="Helical" evidence="6">
    <location>
        <begin position="280"/>
        <end position="297"/>
    </location>
</feature>
<dbReference type="InterPro" id="IPR052714">
    <property type="entry name" value="MFS_Exporter"/>
</dbReference>
<evidence type="ECO:0000313" key="9">
    <source>
        <dbReference type="Proteomes" id="UP000214618"/>
    </source>
</evidence>
<dbReference type="GO" id="GO:0022857">
    <property type="term" value="F:transmembrane transporter activity"/>
    <property type="evidence" value="ECO:0007669"/>
    <property type="project" value="InterPro"/>
</dbReference>
<dbReference type="CDD" id="cd17489">
    <property type="entry name" value="MFS_YfcJ_like"/>
    <property type="match status" value="1"/>
</dbReference>
<reference evidence="8 9" key="1">
    <citation type="submission" date="2016-10" db="EMBL/GenBank/DDBJ databases">
        <title>The whole genome sequencing and assembly of Bacillus simplex DSM 1321 strain.</title>
        <authorList>
            <person name="Park M.-K."/>
            <person name="Lee Y.-J."/>
            <person name="Yi H."/>
            <person name="Bahn Y.-S."/>
            <person name="Kim J.F."/>
            <person name="Lee D.-W."/>
        </authorList>
    </citation>
    <scope>NUCLEOTIDE SEQUENCE [LARGE SCALE GENOMIC DNA]</scope>
    <source>
        <strain evidence="8 9">DSM 1321</strain>
    </source>
</reference>
<dbReference type="GO" id="GO:0005886">
    <property type="term" value="C:plasma membrane"/>
    <property type="evidence" value="ECO:0007669"/>
    <property type="project" value="UniProtKB-SubCell"/>
</dbReference>
<evidence type="ECO:0000256" key="6">
    <source>
        <dbReference type="SAM" id="Phobius"/>
    </source>
</evidence>
<name>A0A223ELH3_9BACI</name>
<sequence length="392" mass="43232">MGVPLLKEELPVSNRIWTRDFIMIFLANFFVFLSFQMTSPTLPLFVKELGGNERYIGLVAGMFLFSALIVRPFAGQALETKGRRFVFLFGLALLAVAIGSFGFMMSIFLLCAMRIVQGIGWGYTTTASGTIASDLIPAKLRGEGMGYFTLSGNLAMAFGPSFGLFLADVLTFQHLFLFCGVLSLAAWIMASTITYKKVDHASVPVKTNRFDIYEKSAVAPSVLVFFITVTFGGTATFLPLYTIEKGLTGIQGYFFLYALALIFTRMFAGKIYDQKGHQAVFIPSTLFIVVAMLLLAWMPSNMILYMAAIFYGIGFGAVQPALQAWSLEHAARNRKGMANATFYSFFDLGIGFGAILFGQIGYLFGYISIYIMSAVSVGISILAYLWILRKMN</sequence>
<dbReference type="EMBL" id="CP017704">
    <property type="protein sequence ID" value="ASS96081.1"/>
    <property type="molecule type" value="Genomic_DNA"/>
</dbReference>
<comment type="subcellular location">
    <subcellularLocation>
        <location evidence="1">Cell membrane</location>
        <topology evidence="1">Multi-pass membrane protein</topology>
    </subcellularLocation>
</comment>
<organism evidence="8 9">
    <name type="scientific">Peribacillus simplex NBRC 15720 = DSM 1321</name>
    <dbReference type="NCBI Taxonomy" id="1349754"/>
    <lineage>
        <taxon>Bacteria</taxon>
        <taxon>Bacillati</taxon>
        <taxon>Bacillota</taxon>
        <taxon>Bacilli</taxon>
        <taxon>Bacillales</taxon>
        <taxon>Bacillaceae</taxon>
        <taxon>Peribacillus</taxon>
    </lineage>
</organism>
<dbReference type="PROSITE" id="PS50850">
    <property type="entry name" value="MFS"/>
    <property type="match status" value="1"/>
</dbReference>
<dbReference type="Proteomes" id="UP000214618">
    <property type="component" value="Chromosome"/>
</dbReference>
<accession>A0A223ELH3</accession>
<keyword evidence="5 6" id="KW-0472">Membrane</keyword>
<feature type="transmembrane region" description="Helical" evidence="6">
    <location>
        <begin position="303"/>
        <end position="325"/>
    </location>
</feature>
<dbReference type="Gene3D" id="1.20.1250.20">
    <property type="entry name" value="MFS general substrate transporter like domains"/>
    <property type="match status" value="1"/>
</dbReference>
<keyword evidence="3 6" id="KW-0812">Transmembrane</keyword>
<feature type="transmembrane region" description="Helical" evidence="6">
    <location>
        <begin position="363"/>
        <end position="387"/>
    </location>
</feature>
<evidence type="ECO:0000256" key="3">
    <source>
        <dbReference type="ARBA" id="ARBA00022692"/>
    </source>
</evidence>
<evidence type="ECO:0000256" key="2">
    <source>
        <dbReference type="ARBA" id="ARBA00022448"/>
    </source>
</evidence>
<dbReference type="Pfam" id="PF07690">
    <property type="entry name" value="MFS_1"/>
    <property type="match status" value="1"/>
</dbReference>
<evidence type="ECO:0000313" key="8">
    <source>
        <dbReference type="EMBL" id="ASS96081.1"/>
    </source>
</evidence>
<feature type="transmembrane region" description="Helical" evidence="6">
    <location>
        <begin position="337"/>
        <end position="357"/>
    </location>
</feature>
<feature type="transmembrane region" description="Helical" evidence="6">
    <location>
        <begin position="55"/>
        <end position="74"/>
    </location>
</feature>
<feature type="domain" description="Major facilitator superfamily (MFS) profile" evidence="7">
    <location>
        <begin position="20"/>
        <end position="392"/>
    </location>
</feature>
<evidence type="ECO:0000256" key="1">
    <source>
        <dbReference type="ARBA" id="ARBA00004651"/>
    </source>
</evidence>
<feature type="transmembrane region" description="Helical" evidence="6">
    <location>
        <begin position="172"/>
        <end position="195"/>
    </location>
</feature>
<evidence type="ECO:0000256" key="4">
    <source>
        <dbReference type="ARBA" id="ARBA00022989"/>
    </source>
</evidence>
<protein>
    <submittedName>
        <fullName evidence="8">MFS transporter</fullName>
    </submittedName>
</protein>
<dbReference type="RefSeq" id="WP_063232918.1">
    <property type="nucleotide sequence ID" value="NZ_BCVO01000004.1"/>
</dbReference>
<proteinExistence type="predicted"/>
<keyword evidence="2" id="KW-0813">Transport</keyword>
<dbReference type="SUPFAM" id="SSF103473">
    <property type="entry name" value="MFS general substrate transporter"/>
    <property type="match status" value="1"/>
</dbReference>
<dbReference type="InterPro" id="IPR020846">
    <property type="entry name" value="MFS_dom"/>
</dbReference>
<feature type="transmembrane region" description="Helical" evidence="6">
    <location>
        <begin position="250"/>
        <end position="268"/>
    </location>
</feature>
<evidence type="ECO:0000259" key="7">
    <source>
        <dbReference type="PROSITE" id="PS50850"/>
    </source>
</evidence>
<dbReference type="AlphaFoldDB" id="A0A223ELH3"/>
<feature type="transmembrane region" description="Helical" evidence="6">
    <location>
        <begin position="16"/>
        <end position="35"/>
    </location>
</feature>
<keyword evidence="4 6" id="KW-1133">Transmembrane helix</keyword>
<dbReference type="GeneID" id="56475154"/>
<dbReference type="InterPro" id="IPR036259">
    <property type="entry name" value="MFS_trans_sf"/>
</dbReference>
<dbReference type="InterPro" id="IPR011701">
    <property type="entry name" value="MFS"/>
</dbReference>
<evidence type="ECO:0000256" key="5">
    <source>
        <dbReference type="ARBA" id="ARBA00023136"/>
    </source>
</evidence>
<dbReference type="OrthoDB" id="9814001at2"/>
<dbReference type="PANTHER" id="PTHR23531:SF2">
    <property type="entry name" value="PERMEASE"/>
    <property type="match status" value="1"/>
</dbReference>
<gene>
    <name evidence="8" type="ORF">BS1321_20510</name>
</gene>